<feature type="transmembrane region" description="Helical" evidence="6">
    <location>
        <begin position="650"/>
        <end position="667"/>
    </location>
</feature>
<accession>A0A9P6DUN1</accession>
<comment type="subcellular location">
    <subcellularLocation>
        <location evidence="1">Membrane</location>
        <topology evidence="1">Multi-pass membrane protein</topology>
    </subcellularLocation>
</comment>
<keyword evidence="2 6" id="KW-0812">Transmembrane</keyword>
<feature type="transmembrane region" description="Helical" evidence="6">
    <location>
        <begin position="504"/>
        <end position="522"/>
    </location>
</feature>
<dbReference type="Pfam" id="PF07690">
    <property type="entry name" value="MFS_1"/>
    <property type="match status" value="1"/>
</dbReference>
<dbReference type="Proteomes" id="UP000886523">
    <property type="component" value="Unassembled WGS sequence"/>
</dbReference>
<reference evidence="7" key="1">
    <citation type="journal article" date="2020" name="Nat. Commun.">
        <title>Large-scale genome sequencing of mycorrhizal fungi provides insights into the early evolution of symbiotic traits.</title>
        <authorList>
            <person name="Miyauchi S."/>
            <person name="Kiss E."/>
            <person name="Kuo A."/>
            <person name="Drula E."/>
            <person name="Kohler A."/>
            <person name="Sanchez-Garcia M."/>
            <person name="Morin E."/>
            <person name="Andreopoulos B."/>
            <person name="Barry K.W."/>
            <person name="Bonito G."/>
            <person name="Buee M."/>
            <person name="Carver A."/>
            <person name="Chen C."/>
            <person name="Cichocki N."/>
            <person name="Clum A."/>
            <person name="Culley D."/>
            <person name="Crous P.W."/>
            <person name="Fauchery L."/>
            <person name="Girlanda M."/>
            <person name="Hayes R.D."/>
            <person name="Keri Z."/>
            <person name="LaButti K."/>
            <person name="Lipzen A."/>
            <person name="Lombard V."/>
            <person name="Magnuson J."/>
            <person name="Maillard F."/>
            <person name="Murat C."/>
            <person name="Nolan M."/>
            <person name="Ohm R.A."/>
            <person name="Pangilinan J."/>
            <person name="Pereira M.F."/>
            <person name="Perotto S."/>
            <person name="Peter M."/>
            <person name="Pfister S."/>
            <person name="Riley R."/>
            <person name="Sitrit Y."/>
            <person name="Stielow J.B."/>
            <person name="Szollosi G."/>
            <person name="Zifcakova L."/>
            <person name="Stursova M."/>
            <person name="Spatafora J.W."/>
            <person name="Tedersoo L."/>
            <person name="Vaario L.M."/>
            <person name="Yamada A."/>
            <person name="Yan M."/>
            <person name="Wang P."/>
            <person name="Xu J."/>
            <person name="Bruns T."/>
            <person name="Baldrian P."/>
            <person name="Vilgalys R."/>
            <person name="Dunand C."/>
            <person name="Henrissat B."/>
            <person name="Grigoriev I.V."/>
            <person name="Hibbett D."/>
            <person name="Nagy L.G."/>
            <person name="Martin F.M."/>
        </authorList>
    </citation>
    <scope>NUCLEOTIDE SEQUENCE</scope>
    <source>
        <strain evidence="7">UP504</strain>
    </source>
</reference>
<gene>
    <name evidence="7" type="ORF">BS47DRAFT_1395674</name>
</gene>
<feature type="transmembrane region" description="Helical" evidence="6">
    <location>
        <begin position="584"/>
        <end position="604"/>
    </location>
</feature>
<feature type="transmembrane region" description="Helical" evidence="6">
    <location>
        <begin position="372"/>
        <end position="399"/>
    </location>
</feature>
<protein>
    <recommendedName>
        <fullName evidence="9">Major facilitator superfamily (MFS) profile domain-containing protein</fullName>
    </recommendedName>
</protein>
<feature type="transmembrane region" description="Helical" evidence="6">
    <location>
        <begin position="277"/>
        <end position="295"/>
    </location>
</feature>
<dbReference type="PANTHER" id="PTHR23501:SF39">
    <property type="entry name" value="MULTIDRUG TRANSPORTER, PUTATIVE (AFU_ORTHOLOGUE AFUA_1G05010)-RELATED"/>
    <property type="match status" value="1"/>
</dbReference>
<dbReference type="InterPro" id="IPR036259">
    <property type="entry name" value="MFS_trans_sf"/>
</dbReference>
<dbReference type="EMBL" id="MU129010">
    <property type="protein sequence ID" value="KAF9510790.1"/>
    <property type="molecule type" value="Genomic_DNA"/>
</dbReference>
<evidence type="ECO:0000313" key="8">
    <source>
        <dbReference type="Proteomes" id="UP000886523"/>
    </source>
</evidence>
<evidence type="ECO:0000256" key="4">
    <source>
        <dbReference type="ARBA" id="ARBA00023136"/>
    </source>
</evidence>
<evidence type="ECO:0008006" key="9">
    <source>
        <dbReference type="Google" id="ProtNLM"/>
    </source>
</evidence>
<dbReference type="PANTHER" id="PTHR23501">
    <property type="entry name" value="MAJOR FACILITATOR SUPERFAMILY"/>
    <property type="match status" value="1"/>
</dbReference>
<dbReference type="GO" id="GO:0005886">
    <property type="term" value="C:plasma membrane"/>
    <property type="evidence" value="ECO:0007669"/>
    <property type="project" value="TreeGrafter"/>
</dbReference>
<dbReference type="InterPro" id="IPR011701">
    <property type="entry name" value="MFS"/>
</dbReference>
<organism evidence="7 8">
    <name type="scientific">Hydnum rufescens UP504</name>
    <dbReference type="NCBI Taxonomy" id="1448309"/>
    <lineage>
        <taxon>Eukaryota</taxon>
        <taxon>Fungi</taxon>
        <taxon>Dikarya</taxon>
        <taxon>Basidiomycota</taxon>
        <taxon>Agaricomycotina</taxon>
        <taxon>Agaricomycetes</taxon>
        <taxon>Cantharellales</taxon>
        <taxon>Hydnaceae</taxon>
        <taxon>Hydnum</taxon>
    </lineage>
</organism>
<evidence type="ECO:0000256" key="3">
    <source>
        <dbReference type="ARBA" id="ARBA00022989"/>
    </source>
</evidence>
<keyword evidence="8" id="KW-1185">Reference proteome</keyword>
<dbReference type="AlphaFoldDB" id="A0A9P6DUN1"/>
<feature type="transmembrane region" description="Helical" evidence="6">
    <location>
        <begin position="222"/>
        <end position="242"/>
    </location>
</feature>
<evidence type="ECO:0000256" key="5">
    <source>
        <dbReference type="SAM" id="MobiDB-lite"/>
    </source>
</evidence>
<dbReference type="OrthoDB" id="6770063at2759"/>
<feature type="transmembrane region" description="Helical" evidence="6">
    <location>
        <begin position="465"/>
        <end position="484"/>
    </location>
</feature>
<feature type="transmembrane region" description="Helical" evidence="6">
    <location>
        <begin position="437"/>
        <end position="458"/>
    </location>
</feature>
<comment type="caution">
    <text evidence="7">The sequence shown here is derived from an EMBL/GenBank/DDBJ whole genome shotgun (WGS) entry which is preliminary data.</text>
</comment>
<dbReference type="Gene3D" id="1.20.1250.20">
    <property type="entry name" value="MFS general substrate transporter like domains"/>
    <property type="match status" value="1"/>
</dbReference>
<sequence>MAITDESPIGEAPSRIQEKPTGEVAPEDGGLPSSPRQTGFRAFWKQWGFRIKLMIALLLPILIETLDYTVVASAQPQIASAFHRLDLQVELDWSAAFLYITFTYSRDVSFPGTSYILTSTAFLPVFANVANIFGRHVCLQVLLPSCSTMSTGSLNMATMLAGRGVAGVGAAALLTVTRVIMADTRNLDSNVWQTVVMSLLFSVGFSIGPVVGAYLSTVSYRWIFAINLPISFVSGVLAFLLIRKDLVGPQPDPRDELPGRVPSNRIPIIQRLLSVDWLGAFIFVAAFILVLLGMSWGSTQEWNQGKVIVTIVMGCLLLVVFIGWEYYLGQFEIILNADGTVRQSNPPKGAPRLVSRTIRMIPLYIFRNFDTVATSFACVTGGMVMFGCLYFLSIYWNVAAAFQATKSGTQLLYLSPGLGGGLYVSLMLIKFTRQTKWPIILGQAIQPVAVGLLGMAVGKNAHGQINGFLAMAGTGIGLTLASLEIQTRFSLPNEHTAISVTMNLFFRTAGGTIGLAQLAAVLESKVRSYINRLIASGAVSPSDGQAIISSLTSLGRGRGAQGIETLPPKLQDIVRAAYGYGTKWAFFSLLPWCALATIPCFFLHDIPDNAPTNGQVREGNAVAAQDVERPGDENMADDTSHNGVPRGPRIPLWMPFSHLLYGIELLLGTRRRRSTP</sequence>
<feature type="transmembrane region" description="Helical" evidence="6">
    <location>
        <begin position="307"/>
        <end position="327"/>
    </location>
</feature>
<proteinExistence type="predicted"/>
<evidence type="ECO:0000256" key="6">
    <source>
        <dbReference type="SAM" id="Phobius"/>
    </source>
</evidence>
<keyword evidence="4 6" id="KW-0472">Membrane</keyword>
<evidence type="ECO:0000313" key="7">
    <source>
        <dbReference type="EMBL" id="KAF9510790.1"/>
    </source>
</evidence>
<feature type="transmembrane region" description="Helical" evidence="6">
    <location>
        <begin position="411"/>
        <end position="431"/>
    </location>
</feature>
<evidence type="ECO:0000256" key="2">
    <source>
        <dbReference type="ARBA" id="ARBA00022692"/>
    </source>
</evidence>
<keyword evidence="3 6" id="KW-1133">Transmembrane helix</keyword>
<evidence type="ECO:0000256" key="1">
    <source>
        <dbReference type="ARBA" id="ARBA00004141"/>
    </source>
</evidence>
<feature type="transmembrane region" description="Helical" evidence="6">
    <location>
        <begin position="192"/>
        <end position="215"/>
    </location>
</feature>
<dbReference type="SUPFAM" id="SSF103473">
    <property type="entry name" value="MFS general substrate transporter"/>
    <property type="match status" value="1"/>
</dbReference>
<feature type="transmembrane region" description="Helical" evidence="6">
    <location>
        <begin position="160"/>
        <end position="180"/>
    </location>
</feature>
<dbReference type="GO" id="GO:0022857">
    <property type="term" value="F:transmembrane transporter activity"/>
    <property type="evidence" value="ECO:0007669"/>
    <property type="project" value="InterPro"/>
</dbReference>
<name>A0A9P6DUN1_9AGAM</name>
<feature type="region of interest" description="Disordered" evidence="5">
    <location>
        <begin position="1"/>
        <end position="36"/>
    </location>
</feature>